<gene>
    <name evidence="2" type="ORF">CCMP2556_LOCUS41089</name>
</gene>
<organism evidence="2 3">
    <name type="scientific">Durusdinium trenchii</name>
    <dbReference type="NCBI Taxonomy" id="1381693"/>
    <lineage>
        <taxon>Eukaryota</taxon>
        <taxon>Sar</taxon>
        <taxon>Alveolata</taxon>
        <taxon>Dinophyceae</taxon>
        <taxon>Suessiales</taxon>
        <taxon>Symbiodiniaceae</taxon>
        <taxon>Durusdinium</taxon>
    </lineage>
</organism>
<feature type="compositionally biased region" description="Basic and acidic residues" evidence="1">
    <location>
        <begin position="106"/>
        <end position="120"/>
    </location>
</feature>
<reference evidence="2 3" key="1">
    <citation type="submission" date="2024-02" db="EMBL/GenBank/DDBJ databases">
        <authorList>
            <person name="Chen Y."/>
            <person name="Shah S."/>
            <person name="Dougan E. K."/>
            <person name="Thang M."/>
            <person name="Chan C."/>
        </authorList>
    </citation>
    <scope>NUCLEOTIDE SEQUENCE [LARGE SCALE GENOMIC DNA]</scope>
</reference>
<feature type="compositionally biased region" description="Basic and acidic residues" evidence="1">
    <location>
        <begin position="437"/>
        <end position="451"/>
    </location>
</feature>
<proteinExistence type="predicted"/>
<evidence type="ECO:0000313" key="2">
    <source>
        <dbReference type="EMBL" id="CAK9084481.1"/>
    </source>
</evidence>
<protein>
    <recommendedName>
        <fullName evidence="4">C2H2-type domain-containing protein</fullName>
    </recommendedName>
</protein>
<comment type="caution">
    <text evidence="2">The sequence shown here is derived from an EMBL/GenBank/DDBJ whole genome shotgun (WGS) entry which is preliminary data.</text>
</comment>
<dbReference type="PANTHER" id="PTHR34755">
    <property type="entry name" value="SERINE/ARGININE REPETITIVE MATRIX PROTEIN 3-RELATED"/>
    <property type="match status" value="1"/>
</dbReference>
<feature type="compositionally biased region" description="Low complexity" evidence="1">
    <location>
        <begin position="1176"/>
        <end position="1190"/>
    </location>
</feature>
<feature type="compositionally biased region" description="Basic and acidic residues" evidence="1">
    <location>
        <begin position="536"/>
        <end position="561"/>
    </location>
</feature>
<feature type="compositionally biased region" description="Basic and acidic residues" evidence="1">
    <location>
        <begin position="90"/>
        <end position="99"/>
    </location>
</feature>
<evidence type="ECO:0008006" key="4">
    <source>
        <dbReference type="Google" id="ProtNLM"/>
    </source>
</evidence>
<dbReference type="Proteomes" id="UP001642484">
    <property type="component" value="Unassembled WGS sequence"/>
</dbReference>
<feature type="compositionally biased region" description="Basic and acidic residues" evidence="1">
    <location>
        <begin position="569"/>
        <end position="645"/>
    </location>
</feature>
<evidence type="ECO:0000313" key="3">
    <source>
        <dbReference type="Proteomes" id="UP001642484"/>
    </source>
</evidence>
<keyword evidence="3" id="KW-1185">Reference proteome</keyword>
<feature type="compositionally biased region" description="Basic and acidic residues" evidence="1">
    <location>
        <begin position="700"/>
        <end position="710"/>
    </location>
</feature>
<feature type="compositionally biased region" description="Low complexity" evidence="1">
    <location>
        <begin position="452"/>
        <end position="461"/>
    </location>
</feature>
<feature type="compositionally biased region" description="Basic and acidic residues" evidence="1">
    <location>
        <begin position="717"/>
        <end position="733"/>
    </location>
</feature>
<feature type="compositionally biased region" description="Acidic residues" evidence="1">
    <location>
        <begin position="28"/>
        <end position="62"/>
    </location>
</feature>
<accession>A0ABP0Q8C3</accession>
<feature type="compositionally biased region" description="Acidic residues" evidence="1">
    <location>
        <begin position="9"/>
        <end position="20"/>
    </location>
</feature>
<feature type="compositionally biased region" description="Basic and acidic residues" evidence="1">
    <location>
        <begin position="485"/>
        <end position="508"/>
    </location>
</feature>
<evidence type="ECO:0000256" key="1">
    <source>
        <dbReference type="SAM" id="MobiDB-lite"/>
    </source>
</evidence>
<name>A0ABP0Q8C3_9DINO</name>
<feature type="compositionally biased region" description="Polar residues" evidence="1">
    <location>
        <begin position="419"/>
        <end position="433"/>
    </location>
</feature>
<feature type="compositionally biased region" description="Pro residues" evidence="1">
    <location>
        <begin position="759"/>
        <end position="768"/>
    </location>
</feature>
<feature type="region of interest" description="Disordered" evidence="1">
    <location>
        <begin position="1145"/>
        <end position="1195"/>
    </location>
</feature>
<feature type="region of interest" description="Disordered" evidence="1">
    <location>
        <begin position="378"/>
        <end position="796"/>
    </location>
</feature>
<dbReference type="PANTHER" id="PTHR34755:SF4">
    <property type="entry name" value="F-BOX DOMAIN-CONTAINING PROTEIN"/>
    <property type="match status" value="1"/>
</dbReference>
<feature type="compositionally biased region" description="Basic and acidic residues" evidence="1">
    <location>
        <begin position="654"/>
        <end position="691"/>
    </location>
</feature>
<feature type="compositionally biased region" description="Basic and acidic residues" evidence="1">
    <location>
        <begin position="378"/>
        <end position="390"/>
    </location>
</feature>
<dbReference type="EMBL" id="CAXAMN010024195">
    <property type="protein sequence ID" value="CAK9084481.1"/>
    <property type="molecule type" value="Genomic_DNA"/>
</dbReference>
<dbReference type="InterPro" id="IPR052109">
    <property type="entry name" value="SRRM_Domain-Containing"/>
</dbReference>
<feature type="compositionally biased region" description="Polar residues" evidence="1">
    <location>
        <begin position="1151"/>
        <end position="1164"/>
    </location>
</feature>
<sequence>MSNEPDPPREEDDADLEEEAGVILDEAQLNEDDPDFEPIEENGEEDAADQLEPPFEENENGEEDKAADVADVADAEFEAPLQENGEEDHLEVPEEKSQQDELVEISPEKAEEADPDRGPRREVAYQEACFVEPGKEMVRVTLVEKNDWKLVPLGCQARLSCVDEMVFRIQDISKVNPGGAIAVDLLPVEPGWREIPSFSSGTLQVLLAATDLEEATMSAIHFLAAQDSAEAERPDGWPSVDILSFIQDTFPEIFSEMVEDDMRPLLEGSILFKVIDDSLQRVVCRTSSSPLEDSVRRLLARNKSAEAVEGSESAEFLAWDSLMSKLDKEIGPRDPFLDRQLLQFAPSVCFNMTEEDPGGLVTLRKPLPALEMSLKPERDLLPEPDGRHGASDATASTACAKSSQEESRRRSRRRHSGDAKQSNPTLAKPNASNASSRRAEPLRLRPRERPKAGTANAASRARNARTSRETAAKTSSAPRLRIRSRSREELRRRHSRHSTEDVLRRGEPPRTSTRISLMARDTRSRAHASHASSRASARDSTGRGPARDAPDEPSTRAEGRHSARHSTRRTRETEDRLKSSTRGDERRQRREESARVSRADTPRHAATREEAPRHTTSREVVPRQTSTRERSDRRSRREDRLDRVHRSSLVGQRSADRAATDANMPREGRRDEGRSGHRERRREDPGREVPRSGRPSNPSKSDRSRHEERRRSRSRRRESSKELNGRINGHDTSARGPPAPLPADVMGGVWQDPVAPARSAPPAPPLPAPAARGGGEGDRSGALDDPGANSKGTVSTAHAKAGSAQALGTALDTAACAGCGAGSGAAAEHEELLGRCPRAVLAADLTEPSKEKTAASRWCMYRNVAERARIDVMSHMLDEPFAQALLVQKGSCYFHLSAPMEIPDPSSLAEANIWVQRYGPVSTPTASAGDWKIWPHMQSKEAWHQAMGTRGGLMAKFLEARGIFMDGCQICHEFNRSTQSNFEGHVGGRAHFKHWCHLCCREDAKDMSSFREKWWEEWIVKGSAIRFNHADGVVELRKNYPSIQPSPSQAASGSIPAPPSPVEFTPDSSNVVALALQNPGNVFSLCLEENVYYLLYSHDRLPTGKPVTELAAQFWQEWILPLGILRFNHLHGQVWICRGKAPRQAKPMPFPSSSTSNEAQQGPLSSKALRSPPMPSSTSPQTPSRPVPTRAAAHGVEDPQDLAVEGVWFVSYPPCYQEHLGAAKHWDALYPYAREGVCIEAVRDRLWNTMMVSGGWVRINELDGAIEIAKGSKEPGTRSTVNAEGPPAIQQGRAGNAQVGPVLGSDEVGRWRSKCLRLYQSKAQAVQDELRKYDLHPGQIRCDACGKQLAIMEFASHLRSQDHFNQIHVGDAGAEDPQQVFQAGSLRLKLNLADLDITVEKVKQSPDGWEIV</sequence>
<feature type="region of interest" description="Disordered" evidence="1">
    <location>
        <begin position="1"/>
        <end position="120"/>
    </location>
</feature>